<reference evidence="3" key="1">
    <citation type="submission" date="2022-10" db="EMBL/GenBank/DDBJ databases">
        <title>Chitiniphilus purpureus sp. nov., a novel chitin-degrading bacterium isolated from crawfish pond sediment.</title>
        <authorList>
            <person name="Li K."/>
        </authorList>
    </citation>
    <scope>NUCLEOTIDE SEQUENCE</scope>
    <source>
        <strain evidence="3">CD1</strain>
    </source>
</reference>
<keyword evidence="1" id="KW-0413">Isomerase</keyword>
<feature type="domain" description="UDP-N-acetylglucosamine 2-epimerase" evidence="2">
    <location>
        <begin position="41"/>
        <end position="338"/>
    </location>
</feature>
<sequence>MIKLIYRDCCHMLSKTICFLLGTRAQLIKTAPVALACHELGLRTEMLWTGQHRETIDDLLADFGLQDLEKEALYQGPEVNSIGRVAPWAWQCFRSSRQSHRMLFARYGVIVTHGDTFSTVLAAWLGRKSGIPVAHIEAGLRSFNLLNPFPEEINRLLTFRWSDIAYHPGEWAGNNLHRYKWLERIDTGQNTIVDAVRLALGDELLEPPEQPYAVCSIHRFENIFFTGRLKSIIAAIEAAAEQVPIRFVLHSATRKRLEATGLLQRLQAHPGIELLDRMGYFKFVRLLAGARFVITDGGSNQEELSLLQVPTLIMRDHTERQEGLGSTAQLVKPDPGQLRTLIATLPVKVSRRPQIGGPSPASIIAQHLAQVLVKSC</sequence>
<gene>
    <name evidence="3" type="ORF">N8I74_00975</name>
</gene>
<dbReference type="PANTHER" id="PTHR43174">
    <property type="entry name" value="UDP-N-ACETYLGLUCOSAMINE 2-EPIMERASE"/>
    <property type="match status" value="1"/>
</dbReference>
<evidence type="ECO:0000256" key="1">
    <source>
        <dbReference type="RuleBase" id="RU003513"/>
    </source>
</evidence>
<evidence type="ECO:0000313" key="3">
    <source>
        <dbReference type="EMBL" id="UXY15620.1"/>
    </source>
</evidence>
<name>A0ABY6DMM3_9NEIS</name>
<proteinExistence type="inferred from homology"/>
<dbReference type="RefSeq" id="WP_263125040.1">
    <property type="nucleotide sequence ID" value="NZ_CP106753.1"/>
</dbReference>
<evidence type="ECO:0000313" key="4">
    <source>
        <dbReference type="Proteomes" id="UP001061302"/>
    </source>
</evidence>
<dbReference type="PANTHER" id="PTHR43174:SF1">
    <property type="entry name" value="UDP-N-ACETYLGLUCOSAMINE 2-EPIMERASE"/>
    <property type="match status" value="1"/>
</dbReference>
<dbReference type="InterPro" id="IPR029767">
    <property type="entry name" value="WecB-like"/>
</dbReference>
<dbReference type="EMBL" id="CP106753">
    <property type="protein sequence ID" value="UXY15620.1"/>
    <property type="molecule type" value="Genomic_DNA"/>
</dbReference>
<dbReference type="InterPro" id="IPR003331">
    <property type="entry name" value="UDP_GlcNAc_Epimerase_2_dom"/>
</dbReference>
<evidence type="ECO:0000259" key="2">
    <source>
        <dbReference type="Pfam" id="PF02350"/>
    </source>
</evidence>
<dbReference type="Proteomes" id="UP001061302">
    <property type="component" value="Chromosome"/>
</dbReference>
<protein>
    <submittedName>
        <fullName evidence="3">UDP-N-acetylglucosamine 2-epimerase</fullName>
    </submittedName>
</protein>
<dbReference type="SUPFAM" id="SSF53756">
    <property type="entry name" value="UDP-Glycosyltransferase/glycogen phosphorylase"/>
    <property type="match status" value="1"/>
</dbReference>
<accession>A0ABY6DMM3</accession>
<keyword evidence="4" id="KW-1185">Reference proteome</keyword>
<organism evidence="3 4">
    <name type="scientific">Chitiniphilus purpureus</name>
    <dbReference type="NCBI Taxonomy" id="2981137"/>
    <lineage>
        <taxon>Bacteria</taxon>
        <taxon>Pseudomonadati</taxon>
        <taxon>Pseudomonadota</taxon>
        <taxon>Betaproteobacteria</taxon>
        <taxon>Neisseriales</taxon>
        <taxon>Chitinibacteraceae</taxon>
        <taxon>Chitiniphilus</taxon>
    </lineage>
</organism>
<comment type="similarity">
    <text evidence="1">Belongs to the UDP-N-acetylglucosamine 2-epimerase family.</text>
</comment>
<dbReference type="Gene3D" id="3.40.50.2000">
    <property type="entry name" value="Glycogen Phosphorylase B"/>
    <property type="match status" value="2"/>
</dbReference>
<dbReference type="Pfam" id="PF02350">
    <property type="entry name" value="Epimerase_2"/>
    <property type="match status" value="1"/>
</dbReference>